<feature type="region of interest" description="Disordered" evidence="2">
    <location>
        <begin position="1"/>
        <end position="33"/>
    </location>
</feature>
<reference evidence="4" key="1">
    <citation type="submission" date="2017-02" db="UniProtKB">
        <authorList>
            <consortium name="WormBaseParasite"/>
        </authorList>
    </citation>
    <scope>IDENTIFICATION</scope>
</reference>
<name>A0A0N4ZAA5_PARTI</name>
<dbReference type="Proteomes" id="UP000038045">
    <property type="component" value="Unplaced"/>
</dbReference>
<evidence type="ECO:0000256" key="2">
    <source>
        <dbReference type="SAM" id="MobiDB-lite"/>
    </source>
</evidence>
<keyword evidence="3" id="KW-1185">Reference proteome</keyword>
<accession>A0A0N4ZAA5</accession>
<dbReference type="STRING" id="131310.A0A0N4ZAA5"/>
<protein>
    <submittedName>
        <fullName evidence="4">NR LBD domain-containing protein</fullName>
    </submittedName>
</protein>
<evidence type="ECO:0000256" key="1">
    <source>
        <dbReference type="SAM" id="Coils"/>
    </source>
</evidence>
<dbReference type="PANTHER" id="PTHR46579:SF1">
    <property type="entry name" value="F5_8 TYPE C DOMAIN-CONTAINING PROTEIN"/>
    <property type="match status" value="1"/>
</dbReference>
<dbReference type="WBParaSite" id="PTRK_0000433800.1">
    <property type="protein sequence ID" value="PTRK_0000433800.1"/>
    <property type="gene ID" value="PTRK_0000433800"/>
</dbReference>
<dbReference type="AlphaFoldDB" id="A0A0N4ZAA5"/>
<evidence type="ECO:0000313" key="3">
    <source>
        <dbReference type="Proteomes" id="UP000038045"/>
    </source>
</evidence>
<sequence length="893" mass="103548">MDLNQHLSYSAPVTRPPSRQNLSLRQSPIPSTVPASINTPAANIPITMPGVNPSFQQETINRLNRMAEEIANLRRSQSEMEEQLRILRDENEPQVRKRRLVQHRNFESQIELDSWRELTQSQRLNETEYVVRGINLKELLRPHVDSLNMLALSADINIILKMVRFNFDDPIFINSEKNVLSFAAEWIMLCRRYQLSDNCSNSILSFINKCFNGIQELRIPTTHNTIMKIVEDSVSENPFNGDIVGTSCKHVTFKLEPQLRQIIRYYFNDLLESYNDDYIGSPLDCDLYRRMKNDLQSDPLNKDIEKFIPLSIDSDGISISNSSKISLWPVFISILSLPLNIASSQENNILAAIYIGSSKPNFNEFFRDVVDNLKNLMMKPDYFQRNEDCDQRSYLCFPMTICGDLPFLSAALNWESHLSMNACFKCKTQVTTLTGSRHYPQTDCLLHTEQKYNQNLNNLMIGQSSNMGIKGPTILNEILKIPTCICIDYMHTSLECTFRRLLQRLYKGNEIFGKVDASKSPPETALSDYENIVSYTKLPKCFTRRFKLLTSFSEFKAGDLKLALLFSIPAWYLNLSMTTSAREAECILLYTETMRLFLRDIISNEQINEAESLIRTFLDMKCIVLEGKNHFTNHLHLHFGQQIRNTGPLVYSSTFRYESFGSTVANHITANNVVHGIRQLQKRLSNMYVASKYLRKNEMYDSYSSISYRYSERKLITINEDHIRYNFLNDLLHQILGEPSFNCVLPDVCIWNWANWRNHIVESRMEKKTSYPRDSVLVVEVNNVICPVLVEYIMEFKDELYFVCRMLDSTPYRNIFETIKNPIIKKAMVQSKYLSEYNFFLNNFDKVHSRTDSNIDYSTLKIIPNTNVKAKCAVVYTSTQILALEVPFSFEHD</sequence>
<organism evidence="3 4">
    <name type="scientific">Parastrongyloides trichosuri</name>
    <name type="common">Possum-specific nematode worm</name>
    <dbReference type="NCBI Taxonomy" id="131310"/>
    <lineage>
        <taxon>Eukaryota</taxon>
        <taxon>Metazoa</taxon>
        <taxon>Ecdysozoa</taxon>
        <taxon>Nematoda</taxon>
        <taxon>Chromadorea</taxon>
        <taxon>Rhabditida</taxon>
        <taxon>Tylenchina</taxon>
        <taxon>Panagrolaimomorpha</taxon>
        <taxon>Strongyloidoidea</taxon>
        <taxon>Strongyloididae</taxon>
        <taxon>Parastrongyloides</taxon>
    </lineage>
</organism>
<feature type="compositionally biased region" description="Polar residues" evidence="2">
    <location>
        <begin position="17"/>
        <end position="33"/>
    </location>
</feature>
<evidence type="ECO:0000313" key="4">
    <source>
        <dbReference type="WBParaSite" id="PTRK_0000433800.1"/>
    </source>
</evidence>
<feature type="coiled-coil region" evidence="1">
    <location>
        <begin position="56"/>
        <end position="90"/>
    </location>
</feature>
<keyword evidence="1" id="KW-0175">Coiled coil</keyword>
<dbReference type="PANTHER" id="PTHR46579">
    <property type="entry name" value="F5/8 TYPE C DOMAIN-CONTAINING PROTEIN-RELATED"/>
    <property type="match status" value="1"/>
</dbReference>
<proteinExistence type="predicted"/>